<gene>
    <name evidence="1" type="ORF">V202x_24190</name>
</gene>
<dbReference type="InterPro" id="IPR030934">
    <property type="entry name" value="Intein_C"/>
</dbReference>
<dbReference type="Gene3D" id="2.170.16.10">
    <property type="entry name" value="Hedgehog/Intein (Hint) domain"/>
    <property type="match status" value="1"/>
</dbReference>
<keyword evidence="2" id="KW-1185">Reference proteome</keyword>
<dbReference type="NCBIfam" id="TIGR01443">
    <property type="entry name" value="intein_Cterm"/>
    <property type="match status" value="1"/>
</dbReference>
<dbReference type="AlphaFoldDB" id="A0A517WUZ4"/>
<sequence>MKRNTSQSQTLSFVMRLFTIVFCFTAGGFCLFKSGVGQSIEQPAVAALPHSEKSQPLEQPQFKLKSVSDYQVGDRIMAFNHETGQREQKTVTQTFKRQVDHLRILEVEGEDGSTQTIKTTNEHPFWSTAARDYVEAKHLKPGTKLQGANGHFITVKSTRYEPHPEGITVYNVEVKGPHNYFVAANGYRGPPVLAHNTCNASDLPITNLDDFATKNKTIKNLKNATGSFNIRVKNQKQAEELLASARKRIYDNPKITYGGKSGKVGFEVHGVNSSERRVGNNLPHLKIWDWLDGKSLGFDGHIFFDGIP</sequence>
<name>A0A517WUZ4_9PLAN</name>
<reference evidence="1 2" key="1">
    <citation type="submission" date="2019-03" db="EMBL/GenBank/DDBJ databases">
        <title>Deep-cultivation of Planctomycetes and their phenomic and genomic characterization uncovers novel biology.</title>
        <authorList>
            <person name="Wiegand S."/>
            <person name="Jogler M."/>
            <person name="Boedeker C."/>
            <person name="Pinto D."/>
            <person name="Vollmers J."/>
            <person name="Rivas-Marin E."/>
            <person name="Kohn T."/>
            <person name="Peeters S.H."/>
            <person name="Heuer A."/>
            <person name="Rast P."/>
            <person name="Oberbeckmann S."/>
            <person name="Bunk B."/>
            <person name="Jeske O."/>
            <person name="Meyerdierks A."/>
            <person name="Storesund J.E."/>
            <person name="Kallscheuer N."/>
            <person name="Luecker S."/>
            <person name="Lage O.M."/>
            <person name="Pohl T."/>
            <person name="Merkel B.J."/>
            <person name="Hornburger P."/>
            <person name="Mueller R.-W."/>
            <person name="Bruemmer F."/>
            <person name="Labrenz M."/>
            <person name="Spormann A.M."/>
            <person name="Op den Camp H."/>
            <person name="Overmann J."/>
            <person name="Amann R."/>
            <person name="Jetten M.S.M."/>
            <person name="Mascher T."/>
            <person name="Medema M.H."/>
            <person name="Devos D.P."/>
            <person name="Kaster A.-K."/>
            <person name="Ovreas L."/>
            <person name="Rohde M."/>
            <person name="Galperin M.Y."/>
            <person name="Jogler C."/>
        </authorList>
    </citation>
    <scope>NUCLEOTIDE SEQUENCE [LARGE SCALE GENOMIC DNA]</scope>
    <source>
        <strain evidence="1 2">V202</strain>
    </source>
</reference>
<dbReference type="RefSeq" id="WP_145174642.1">
    <property type="nucleotide sequence ID" value="NZ_CP037422.1"/>
</dbReference>
<evidence type="ECO:0000313" key="2">
    <source>
        <dbReference type="Proteomes" id="UP000318384"/>
    </source>
</evidence>
<dbReference type="Pfam" id="PF07591">
    <property type="entry name" value="PT-HINT"/>
    <property type="match status" value="1"/>
</dbReference>
<dbReference type="CDD" id="cd00081">
    <property type="entry name" value="Hint"/>
    <property type="match status" value="1"/>
</dbReference>
<proteinExistence type="predicted"/>
<dbReference type="InterPro" id="IPR036844">
    <property type="entry name" value="Hint_dom_sf"/>
</dbReference>
<dbReference type="PROSITE" id="PS50818">
    <property type="entry name" value="INTEIN_C_TER"/>
    <property type="match status" value="1"/>
</dbReference>
<dbReference type="Proteomes" id="UP000318384">
    <property type="component" value="Chromosome"/>
</dbReference>
<evidence type="ECO:0000313" key="1">
    <source>
        <dbReference type="EMBL" id="QDU09048.1"/>
    </source>
</evidence>
<accession>A0A517WUZ4</accession>
<protein>
    <submittedName>
        <fullName evidence="1">Uncharacterized protein</fullName>
    </submittedName>
</protein>
<organism evidence="1 2">
    <name type="scientific">Gimesia aquarii</name>
    <dbReference type="NCBI Taxonomy" id="2527964"/>
    <lineage>
        <taxon>Bacteria</taxon>
        <taxon>Pseudomonadati</taxon>
        <taxon>Planctomycetota</taxon>
        <taxon>Planctomycetia</taxon>
        <taxon>Planctomycetales</taxon>
        <taxon>Planctomycetaceae</taxon>
        <taxon>Gimesia</taxon>
    </lineage>
</organism>
<dbReference type="EMBL" id="CP037422">
    <property type="protein sequence ID" value="QDU09048.1"/>
    <property type="molecule type" value="Genomic_DNA"/>
</dbReference>
<dbReference type="SUPFAM" id="SSF51294">
    <property type="entry name" value="Hedgehog/intein (Hint) domain"/>
    <property type="match status" value="1"/>
</dbReference>
<dbReference type="OrthoDB" id="288508at2"/>